<dbReference type="PROSITE" id="PS51841">
    <property type="entry name" value="LTD"/>
    <property type="match status" value="1"/>
</dbReference>
<dbReference type="Proteomes" id="UP000663844">
    <property type="component" value="Unassembled WGS sequence"/>
</dbReference>
<dbReference type="Gene3D" id="2.60.40.1260">
    <property type="entry name" value="Lamin Tail domain"/>
    <property type="match status" value="1"/>
</dbReference>
<dbReference type="InterPro" id="IPR001322">
    <property type="entry name" value="Lamin_tail_dom"/>
</dbReference>
<evidence type="ECO:0000259" key="1">
    <source>
        <dbReference type="PROSITE" id="PS51841"/>
    </source>
</evidence>
<feature type="domain" description="LTD" evidence="1">
    <location>
        <begin position="20"/>
        <end position="148"/>
    </location>
</feature>
<protein>
    <recommendedName>
        <fullName evidence="1">LTD domain-containing protein</fullName>
    </recommendedName>
</protein>
<accession>A0A818UZW8</accession>
<reference evidence="3" key="1">
    <citation type="submission" date="2021-02" db="EMBL/GenBank/DDBJ databases">
        <authorList>
            <person name="Nowell W R."/>
        </authorList>
    </citation>
    <scope>NUCLEOTIDE SEQUENCE</scope>
</reference>
<sequence length="162" mass="18714">MTKTTIISASNHDHDELIHTKTLFRRYSKGPIMFNGCSPSGDVIIIENISSKKQYDLAGWHIERQTDTHPMLRYIIKNQFIVPPLTTIELWSSIATPIPISPETQEQQQQSFVSVKTKILTWNNARQWSVTRLFDHTGRERAIFSHRTLPSSDKVKNNNKKI</sequence>
<dbReference type="Proteomes" id="UP000663845">
    <property type="component" value="Unassembled WGS sequence"/>
</dbReference>
<dbReference type="EMBL" id="CAJOAZ010000736">
    <property type="protein sequence ID" value="CAF3705191.1"/>
    <property type="molecule type" value="Genomic_DNA"/>
</dbReference>
<comment type="caution">
    <text evidence="3">The sequence shown here is derived from an EMBL/GenBank/DDBJ whole genome shotgun (WGS) entry which is preliminary data.</text>
</comment>
<name>A0A818UZW8_9BILA</name>
<dbReference type="SUPFAM" id="SSF74853">
    <property type="entry name" value="Lamin A/C globular tail domain"/>
    <property type="match status" value="1"/>
</dbReference>
<dbReference type="Pfam" id="PF00932">
    <property type="entry name" value="LTD"/>
    <property type="match status" value="1"/>
</dbReference>
<evidence type="ECO:0000313" key="3">
    <source>
        <dbReference type="EMBL" id="CAF3705191.1"/>
    </source>
</evidence>
<evidence type="ECO:0000313" key="4">
    <source>
        <dbReference type="Proteomes" id="UP000663844"/>
    </source>
</evidence>
<dbReference type="EMBL" id="CAJNOG010000127">
    <property type="protein sequence ID" value="CAF0981843.1"/>
    <property type="molecule type" value="Genomic_DNA"/>
</dbReference>
<gene>
    <name evidence="2" type="ORF">JYZ213_LOCUS14968</name>
    <name evidence="3" type="ORF">OXD698_LOCUS12564</name>
</gene>
<proteinExistence type="predicted"/>
<dbReference type="InterPro" id="IPR036415">
    <property type="entry name" value="Lamin_tail_dom_sf"/>
</dbReference>
<dbReference type="AlphaFoldDB" id="A0A818UZW8"/>
<evidence type="ECO:0000313" key="2">
    <source>
        <dbReference type="EMBL" id="CAF0981843.1"/>
    </source>
</evidence>
<organism evidence="3 4">
    <name type="scientific">Adineta steineri</name>
    <dbReference type="NCBI Taxonomy" id="433720"/>
    <lineage>
        <taxon>Eukaryota</taxon>
        <taxon>Metazoa</taxon>
        <taxon>Spiralia</taxon>
        <taxon>Gnathifera</taxon>
        <taxon>Rotifera</taxon>
        <taxon>Eurotatoria</taxon>
        <taxon>Bdelloidea</taxon>
        <taxon>Adinetida</taxon>
        <taxon>Adinetidae</taxon>
        <taxon>Adineta</taxon>
    </lineage>
</organism>